<dbReference type="EMBL" id="JAIWYP010000002">
    <property type="protein sequence ID" value="KAH3870051.1"/>
    <property type="molecule type" value="Genomic_DNA"/>
</dbReference>
<dbReference type="Proteomes" id="UP000828390">
    <property type="component" value="Unassembled WGS sequence"/>
</dbReference>
<evidence type="ECO:0000313" key="2">
    <source>
        <dbReference type="Proteomes" id="UP000828390"/>
    </source>
</evidence>
<accession>A0A9D4M5N5</accession>
<reference evidence="1" key="1">
    <citation type="journal article" date="2019" name="bioRxiv">
        <title>The Genome of the Zebra Mussel, Dreissena polymorpha: A Resource for Invasive Species Research.</title>
        <authorList>
            <person name="McCartney M.A."/>
            <person name="Auch B."/>
            <person name="Kono T."/>
            <person name="Mallez S."/>
            <person name="Zhang Y."/>
            <person name="Obille A."/>
            <person name="Becker A."/>
            <person name="Abrahante J.E."/>
            <person name="Garbe J."/>
            <person name="Badalamenti J.P."/>
            <person name="Herman A."/>
            <person name="Mangelson H."/>
            <person name="Liachko I."/>
            <person name="Sullivan S."/>
            <person name="Sone E.D."/>
            <person name="Koren S."/>
            <person name="Silverstein K.A.T."/>
            <person name="Beckman K.B."/>
            <person name="Gohl D.M."/>
        </authorList>
    </citation>
    <scope>NUCLEOTIDE SEQUENCE</scope>
    <source>
        <strain evidence="1">Duluth1</strain>
        <tissue evidence="1">Whole animal</tissue>
    </source>
</reference>
<reference evidence="1" key="2">
    <citation type="submission" date="2020-11" db="EMBL/GenBank/DDBJ databases">
        <authorList>
            <person name="McCartney M.A."/>
            <person name="Auch B."/>
            <person name="Kono T."/>
            <person name="Mallez S."/>
            <person name="Becker A."/>
            <person name="Gohl D.M."/>
            <person name="Silverstein K.A.T."/>
            <person name="Koren S."/>
            <person name="Bechman K.B."/>
            <person name="Herman A."/>
            <person name="Abrahante J.E."/>
            <person name="Garbe J."/>
        </authorList>
    </citation>
    <scope>NUCLEOTIDE SEQUENCE</scope>
    <source>
        <strain evidence="1">Duluth1</strain>
        <tissue evidence="1">Whole animal</tissue>
    </source>
</reference>
<gene>
    <name evidence="1" type="ORF">DPMN_033230</name>
</gene>
<name>A0A9D4M5N5_DREPO</name>
<protein>
    <submittedName>
        <fullName evidence="1">Uncharacterized protein</fullName>
    </submittedName>
</protein>
<sequence>MEVSHDGGTKYAQYINVLGIGSTAGDVKRVRKAAQRALSRNNIFANVAGYGLRRTYTALLYELASIATRGSVYLIWKREVPGSIRMVVVDFSGWVTLAPNGKNTPCVLIRRRGNKSKANNFAKNQLTGMKHSPSVSHVGRLIHQIAGQHLKAF</sequence>
<organism evidence="1 2">
    <name type="scientific">Dreissena polymorpha</name>
    <name type="common">Zebra mussel</name>
    <name type="synonym">Mytilus polymorpha</name>
    <dbReference type="NCBI Taxonomy" id="45954"/>
    <lineage>
        <taxon>Eukaryota</taxon>
        <taxon>Metazoa</taxon>
        <taxon>Spiralia</taxon>
        <taxon>Lophotrochozoa</taxon>
        <taxon>Mollusca</taxon>
        <taxon>Bivalvia</taxon>
        <taxon>Autobranchia</taxon>
        <taxon>Heteroconchia</taxon>
        <taxon>Euheterodonta</taxon>
        <taxon>Imparidentia</taxon>
        <taxon>Neoheterodontei</taxon>
        <taxon>Myida</taxon>
        <taxon>Dreissenoidea</taxon>
        <taxon>Dreissenidae</taxon>
        <taxon>Dreissena</taxon>
    </lineage>
</organism>
<dbReference type="AlphaFoldDB" id="A0A9D4M5N5"/>
<proteinExistence type="predicted"/>
<keyword evidence="2" id="KW-1185">Reference proteome</keyword>
<comment type="caution">
    <text evidence="1">The sequence shown here is derived from an EMBL/GenBank/DDBJ whole genome shotgun (WGS) entry which is preliminary data.</text>
</comment>
<evidence type="ECO:0000313" key="1">
    <source>
        <dbReference type="EMBL" id="KAH3870051.1"/>
    </source>
</evidence>